<organism evidence="7 8">
    <name type="scientific">Nakamurella multipartita (strain ATCC 700099 / DSM 44233 / CIP 104796 / JCM 9543 / NBRC 105858 / Y-104)</name>
    <name type="common">Microsphaera multipartita</name>
    <dbReference type="NCBI Taxonomy" id="479431"/>
    <lineage>
        <taxon>Bacteria</taxon>
        <taxon>Bacillati</taxon>
        <taxon>Actinomycetota</taxon>
        <taxon>Actinomycetes</taxon>
        <taxon>Nakamurellales</taxon>
        <taxon>Nakamurellaceae</taxon>
        <taxon>Nakamurella</taxon>
    </lineage>
</organism>
<proteinExistence type="predicted"/>
<dbReference type="SMART" id="SM00065">
    <property type="entry name" value="GAF"/>
    <property type="match status" value="1"/>
</dbReference>
<keyword evidence="8" id="KW-1185">Reference proteome</keyword>
<dbReference type="EMBL" id="CP001737">
    <property type="protein sequence ID" value="ACV78144.1"/>
    <property type="molecule type" value="Genomic_DNA"/>
</dbReference>
<dbReference type="InterPro" id="IPR036388">
    <property type="entry name" value="WH-like_DNA-bd_sf"/>
</dbReference>
<dbReference type="eggNOG" id="COG2203">
    <property type="taxonomic scope" value="Bacteria"/>
</dbReference>
<dbReference type="InterPro" id="IPR012074">
    <property type="entry name" value="GAF_ANTAR"/>
</dbReference>
<dbReference type="InterPro" id="IPR011006">
    <property type="entry name" value="CheY-like_superfamily"/>
</dbReference>
<evidence type="ECO:0000256" key="2">
    <source>
        <dbReference type="ARBA" id="ARBA00022777"/>
    </source>
</evidence>
<evidence type="ECO:0000313" key="7">
    <source>
        <dbReference type="EMBL" id="ACV78144.1"/>
    </source>
</evidence>
<keyword evidence="2" id="KW-0418">Kinase</keyword>
<evidence type="ECO:0000259" key="6">
    <source>
        <dbReference type="PROSITE" id="PS50921"/>
    </source>
</evidence>
<evidence type="ECO:0000256" key="1">
    <source>
        <dbReference type="ARBA" id="ARBA00022679"/>
    </source>
</evidence>
<dbReference type="HOGENOM" id="CLU_074354_0_0_11"/>
<dbReference type="STRING" id="479431.Namu_1754"/>
<sequence>MTSSSAGAGAPGDESVPPPDAHPSGDPGTEPVDAAAQRAAEEHNLAGSVTALSRLSSSALDLEELLTEVATYAVRAVPGADGAGLTLIERDRADVIVKTAPFVREVDDIQYGIGEGPCISAAATGRPMRSGSIGADQRWPQFGARVGRLGVHSVLSLPLRATDGVVGAMNIYAHMKDAFDERAEYLGQLFAAPAAIAVQNAQILAQTKRLATNLQAALSNRAVIDQAIGIVMSRSGVTADEAFDRLRGISQRDHVKLTEVATGVVQSAVQRARDRHQHP</sequence>
<dbReference type="GO" id="GO:0016301">
    <property type="term" value="F:kinase activity"/>
    <property type="evidence" value="ECO:0007669"/>
    <property type="project" value="UniProtKB-KW"/>
</dbReference>
<keyword evidence="3" id="KW-0805">Transcription regulation</keyword>
<dbReference type="Pfam" id="PF03861">
    <property type="entry name" value="ANTAR"/>
    <property type="match status" value="1"/>
</dbReference>
<dbReference type="Gene3D" id="3.30.450.40">
    <property type="match status" value="1"/>
</dbReference>
<name>C8XGG1_NAKMY</name>
<keyword evidence="4" id="KW-0804">Transcription</keyword>
<dbReference type="OrthoDB" id="7466251at2"/>
<dbReference type="SUPFAM" id="SSF55781">
    <property type="entry name" value="GAF domain-like"/>
    <property type="match status" value="1"/>
</dbReference>
<dbReference type="InParanoid" id="C8XGG1"/>
<reference evidence="8" key="1">
    <citation type="submission" date="2009-09" db="EMBL/GenBank/DDBJ databases">
        <title>The complete genome of Nakamurella multipartita DSM 44233.</title>
        <authorList>
            <consortium name="US DOE Joint Genome Institute (JGI-PGF)"/>
            <person name="Lucas S."/>
            <person name="Copeland A."/>
            <person name="Lapidus A."/>
            <person name="Glavina del Rio T."/>
            <person name="Dalin E."/>
            <person name="Tice H."/>
            <person name="Bruce D."/>
            <person name="Goodwin L."/>
            <person name="Pitluck S."/>
            <person name="Kyrpides N."/>
            <person name="Mavromatis K."/>
            <person name="Ivanova N."/>
            <person name="Ovchinnikova G."/>
            <person name="Sims D."/>
            <person name="Meincke L."/>
            <person name="Brettin T."/>
            <person name="Detter J.C."/>
            <person name="Han C."/>
            <person name="Larimer F."/>
            <person name="Land M."/>
            <person name="Hauser L."/>
            <person name="Markowitz V."/>
            <person name="Cheng J.-F."/>
            <person name="Hugenholtz P."/>
            <person name="Woyke T."/>
            <person name="Wu D."/>
            <person name="Klenk H.-P."/>
            <person name="Eisen J.A."/>
        </authorList>
    </citation>
    <scope>NUCLEOTIDE SEQUENCE [LARGE SCALE GENOMIC DNA]</scope>
    <source>
        <strain evidence="8">ATCC 700099 / DSM 44233 / CIP 104796 / JCM 9543 / NBRC 105858 / Y-104</strain>
    </source>
</reference>
<evidence type="ECO:0000256" key="3">
    <source>
        <dbReference type="ARBA" id="ARBA00023015"/>
    </source>
</evidence>
<accession>C8XGG1</accession>
<gene>
    <name evidence="7" type="ordered locus">Namu_1754</name>
</gene>
<dbReference type="GO" id="GO:0003723">
    <property type="term" value="F:RNA binding"/>
    <property type="evidence" value="ECO:0007669"/>
    <property type="project" value="InterPro"/>
</dbReference>
<dbReference type="eggNOG" id="COG3707">
    <property type="taxonomic scope" value="Bacteria"/>
</dbReference>
<dbReference type="InterPro" id="IPR005561">
    <property type="entry name" value="ANTAR"/>
</dbReference>
<dbReference type="InterPro" id="IPR003018">
    <property type="entry name" value="GAF"/>
</dbReference>
<dbReference type="KEGG" id="nml:Namu_1754"/>
<protein>
    <recommendedName>
        <fullName evidence="6">ANTAR domain-containing protein</fullName>
    </recommendedName>
</protein>
<dbReference type="PROSITE" id="PS50921">
    <property type="entry name" value="ANTAR"/>
    <property type="match status" value="1"/>
</dbReference>
<dbReference type="Gene3D" id="1.10.10.10">
    <property type="entry name" value="Winged helix-like DNA-binding domain superfamily/Winged helix DNA-binding domain"/>
    <property type="match status" value="1"/>
</dbReference>
<dbReference type="SUPFAM" id="SSF52172">
    <property type="entry name" value="CheY-like"/>
    <property type="match status" value="1"/>
</dbReference>
<dbReference type="RefSeq" id="WP_015747047.1">
    <property type="nucleotide sequence ID" value="NC_013235.1"/>
</dbReference>
<dbReference type="Pfam" id="PF13185">
    <property type="entry name" value="GAF_2"/>
    <property type="match status" value="1"/>
</dbReference>
<feature type="domain" description="ANTAR" evidence="6">
    <location>
        <begin position="204"/>
        <end position="265"/>
    </location>
</feature>
<keyword evidence="1" id="KW-0808">Transferase</keyword>
<evidence type="ECO:0000256" key="5">
    <source>
        <dbReference type="SAM" id="MobiDB-lite"/>
    </source>
</evidence>
<reference evidence="7 8" key="2">
    <citation type="journal article" date="2010" name="Stand. Genomic Sci.">
        <title>Complete genome sequence of Nakamurella multipartita type strain (Y-104).</title>
        <authorList>
            <person name="Tice H."/>
            <person name="Mayilraj S."/>
            <person name="Sims D."/>
            <person name="Lapidus A."/>
            <person name="Nolan M."/>
            <person name="Lucas S."/>
            <person name="Glavina Del Rio T."/>
            <person name="Copeland A."/>
            <person name="Cheng J.F."/>
            <person name="Meincke L."/>
            <person name="Bruce D."/>
            <person name="Goodwin L."/>
            <person name="Pitluck S."/>
            <person name="Ivanova N."/>
            <person name="Mavromatis K."/>
            <person name="Ovchinnikova G."/>
            <person name="Pati A."/>
            <person name="Chen A."/>
            <person name="Palaniappan K."/>
            <person name="Land M."/>
            <person name="Hauser L."/>
            <person name="Chang Y.J."/>
            <person name="Jeffries C.D."/>
            <person name="Detter J.C."/>
            <person name="Brettin T."/>
            <person name="Rohde M."/>
            <person name="Goker M."/>
            <person name="Bristow J."/>
            <person name="Eisen J.A."/>
            <person name="Markowitz V."/>
            <person name="Hugenholtz P."/>
            <person name="Kyrpides N.C."/>
            <person name="Klenk H.P."/>
            <person name="Chen F."/>
        </authorList>
    </citation>
    <scope>NUCLEOTIDE SEQUENCE [LARGE SCALE GENOMIC DNA]</scope>
    <source>
        <strain evidence="8">ATCC 700099 / DSM 44233 / CIP 104796 / JCM 9543 / NBRC 105858 / Y-104</strain>
    </source>
</reference>
<dbReference type="Proteomes" id="UP000002218">
    <property type="component" value="Chromosome"/>
</dbReference>
<evidence type="ECO:0000256" key="4">
    <source>
        <dbReference type="ARBA" id="ARBA00023163"/>
    </source>
</evidence>
<dbReference type="SMART" id="SM01012">
    <property type="entry name" value="ANTAR"/>
    <property type="match status" value="1"/>
</dbReference>
<dbReference type="AlphaFoldDB" id="C8XGG1"/>
<dbReference type="InterPro" id="IPR029016">
    <property type="entry name" value="GAF-like_dom_sf"/>
</dbReference>
<feature type="region of interest" description="Disordered" evidence="5">
    <location>
        <begin position="1"/>
        <end position="38"/>
    </location>
</feature>
<dbReference type="PIRSF" id="PIRSF036625">
    <property type="entry name" value="GAF_ANTAR"/>
    <property type="match status" value="1"/>
</dbReference>
<evidence type="ECO:0000313" key="8">
    <source>
        <dbReference type="Proteomes" id="UP000002218"/>
    </source>
</evidence>